<dbReference type="Pfam" id="PF17802">
    <property type="entry name" value="SpaA"/>
    <property type="match status" value="1"/>
</dbReference>
<evidence type="ECO:0000256" key="4">
    <source>
        <dbReference type="ARBA" id="ARBA00023088"/>
    </source>
</evidence>
<keyword evidence="4" id="KW-0572">Peptidoglycan-anchor</keyword>
<dbReference type="EMBL" id="UHFR01000005">
    <property type="protein sequence ID" value="SUN75691.1"/>
    <property type="molecule type" value="Genomic_DNA"/>
</dbReference>
<keyword evidence="5" id="KW-1133">Transmembrane helix</keyword>
<keyword evidence="5" id="KW-0812">Transmembrane</keyword>
<dbReference type="Gene3D" id="2.60.40.740">
    <property type="match status" value="1"/>
</dbReference>
<dbReference type="InterPro" id="IPR019931">
    <property type="entry name" value="LPXTG_anchor"/>
</dbReference>
<evidence type="ECO:0000313" key="11">
    <source>
        <dbReference type="Proteomes" id="UP000254634"/>
    </source>
</evidence>
<organism evidence="10 11">
    <name type="scientific">Streptococcus massiliensis</name>
    <dbReference type="NCBI Taxonomy" id="313439"/>
    <lineage>
        <taxon>Bacteria</taxon>
        <taxon>Bacillati</taxon>
        <taxon>Bacillota</taxon>
        <taxon>Bacilli</taxon>
        <taxon>Lactobacillales</taxon>
        <taxon>Streptococcaceae</taxon>
        <taxon>Streptococcus</taxon>
    </lineage>
</organism>
<feature type="domain" description="SpaA-like prealbumin fold" evidence="9">
    <location>
        <begin position="330"/>
        <end position="406"/>
    </location>
</feature>
<dbReference type="NCBIfam" id="TIGR01167">
    <property type="entry name" value="LPXTG_anchor"/>
    <property type="match status" value="1"/>
</dbReference>
<accession>A0A380KVX9</accession>
<proteinExistence type="predicted"/>
<dbReference type="RefSeq" id="WP_018372425.1">
    <property type="nucleotide sequence ID" value="NZ_UHFR01000005.1"/>
</dbReference>
<dbReference type="Proteomes" id="UP000254634">
    <property type="component" value="Unassembled WGS sequence"/>
</dbReference>
<feature type="transmembrane region" description="Helical" evidence="5">
    <location>
        <begin position="459"/>
        <end position="477"/>
    </location>
</feature>
<name>A0A380KVX9_9STRE</name>
<feature type="signal peptide" evidence="6">
    <location>
        <begin position="1"/>
        <end position="26"/>
    </location>
</feature>
<dbReference type="InterPro" id="IPR013783">
    <property type="entry name" value="Ig-like_fold"/>
</dbReference>
<dbReference type="STRING" id="1123307.GCA_000380065_01709"/>
<evidence type="ECO:0000259" key="9">
    <source>
        <dbReference type="Pfam" id="PF17802"/>
    </source>
</evidence>
<dbReference type="Pfam" id="PF00746">
    <property type="entry name" value="Gram_pos_anchor"/>
    <property type="match status" value="1"/>
</dbReference>
<feature type="domain" description="Gram-positive pilin backbone subunit 2 Cna-B-like" evidence="8">
    <location>
        <begin position="191"/>
        <end position="308"/>
    </location>
</feature>
<evidence type="ECO:0000259" key="8">
    <source>
        <dbReference type="Pfam" id="PF16569"/>
    </source>
</evidence>
<keyword evidence="2" id="KW-0964">Secreted</keyword>
<evidence type="ECO:0000259" key="7">
    <source>
        <dbReference type="Pfam" id="PF00746"/>
    </source>
</evidence>
<dbReference type="InterPro" id="IPR032334">
    <property type="entry name" value="GramPos_pilinBB"/>
</dbReference>
<evidence type="ECO:0000256" key="2">
    <source>
        <dbReference type="ARBA" id="ARBA00022525"/>
    </source>
</evidence>
<dbReference type="OrthoDB" id="2199792at2"/>
<sequence>MKKIKLMLTALLALLMTFTGMPVASAATTYTLNLTGTTTGHTYEAYQIFSGDLSGDTLSNIQWGSGVDATAAKAALGEAATKAEALNGKSNDAADAKAFAQAVSAYLQSTPTKTVQSASGTTTFTGLEAGYYLIKDKTASLAGKEGESYTRFILQVVKDTTATVKASVPTFVKEVKDNTTGNYTSATDYSIGDNVPFQLTATLPSNYDAYSEYELAFNDTLSSGLTYKSDAAVYLVNGGVETNVTNKFTITASGNLLTIKAADLKTVVPAATSSSKFVVRYSATLNSNAVTGIVGNSNTANLTYSNNPNTTGGKTKGKTPESKSTVYTYQVVINKVNESNAALPGAGFTLYKKVSGNYVEVKKINAGTTTSFTFKGLDVGDYKLVESTTPAGYNTMADIEFTVSSTINTAGANPTLTALSATSAKATFTTTLSSGTIATKIINKKGSLLPNTGGIGTTILYIIGSCLVLGAIVLLFARKRVNTK</sequence>
<keyword evidence="1" id="KW-0134">Cell wall</keyword>
<keyword evidence="3 6" id="KW-0732">Signal</keyword>
<dbReference type="NCBIfam" id="TIGR04226">
    <property type="entry name" value="RrgB_K2N_iso_D2"/>
    <property type="match status" value="1"/>
</dbReference>
<evidence type="ECO:0000256" key="1">
    <source>
        <dbReference type="ARBA" id="ARBA00022512"/>
    </source>
</evidence>
<reference evidence="10" key="1">
    <citation type="submission" date="2018-06" db="EMBL/GenBank/DDBJ databases">
        <authorList>
            <consortium name="Pathogen Informatics"/>
            <person name="Doyle S."/>
        </authorList>
    </citation>
    <scope>NUCLEOTIDE SEQUENCE [LARGE SCALE GENOMIC DNA]</scope>
    <source>
        <strain evidence="10">NCTC13765</strain>
    </source>
</reference>
<evidence type="ECO:0000256" key="6">
    <source>
        <dbReference type="SAM" id="SignalP"/>
    </source>
</evidence>
<feature type="domain" description="Gram-positive cocci surface proteins LPxTG" evidence="7">
    <location>
        <begin position="443"/>
        <end position="482"/>
    </location>
</feature>
<dbReference type="Pfam" id="PF16569">
    <property type="entry name" value="GramPos_pilinBB"/>
    <property type="match status" value="1"/>
</dbReference>
<gene>
    <name evidence="10" type="primary">tee6_1</name>
    <name evidence="10" type="ORF">NCTC13765_00124</name>
</gene>
<evidence type="ECO:0000256" key="5">
    <source>
        <dbReference type="SAM" id="Phobius"/>
    </source>
</evidence>
<dbReference type="InterPro" id="IPR026466">
    <property type="entry name" value="Fim_isopep_form_D2_dom"/>
</dbReference>
<evidence type="ECO:0000256" key="3">
    <source>
        <dbReference type="ARBA" id="ARBA00022729"/>
    </source>
</evidence>
<keyword evidence="11" id="KW-1185">Reference proteome</keyword>
<evidence type="ECO:0000313" key="10">
    <source>
        <dbReference type="EMBL" id="SUN75691.1"/>
    </source>
</evidence>
<protein>
    <submittedName>
        <fullName evidence="10">Surface protein</fullName>
    </submittedName>
</protein>
<feature type="chain" id="PRO_5016929035" evidence="6">
    <location>
        <begin position="27"/>
        <end position="484"/>
    </location>
</feature>
<dbReference type="Gene3D" id="2.60.40.10">
    <property type="entry name" value="Immunoglobulins"/>
    <property type="match status" value="1"/>
</dbReference>
<dbReference type="InterPro" id="IPR041033">
    <property type="entry name" value="SpaA_PFL_dom_1"/>
</dbReference>
<keyword evidence="5" id="KW-0472">Membrane</keyword>
<dbReference type="AlphaFoldDB" id="A0A380KVX9"/>